<sequence length="111" mass="12310">MTIFLSVDHKRRSQNCFMLVLSIVQTLLSAGDHRHFVPKVNRGPIDPANVIAIAMKHKNGLNRLGTEHGIVKGRYGSGNNIQPATSGFISIDRVKTKEMSIRKTVLSLNVF</sequence>
<dbReference type="OrthoDB" id="6599552at2759"/>
<organism evidence="1 2">
    <name type="scientific">Cinara cedri</name>
    <dbReference type="NCBI Taxonomy" id="506608"/>
    <lineage>
        <taxon>Eukaryota</taxon>
        <taxon>Metazoa</taxon>
        <taxon>Ecdysozoa</taxon>
        <taxon>Arthropoda</taxon>
        <taxon>Hexapoda</taxon>
        <taxon>Insecta</taxon>
        <taxon>Pterygota</taxon>
        <taxon>Neoptera</taxon>
        <taxon>Paraneoptera</taxon>
        <taxon>Hemiptera</taxon>
        <taxon>Sternorrhyncha</taxon>
        <taxon>Aphidomorpha</taxon>
        <taxon>Aphidoidea</taxon>
        <taxon>Aphididae</taxon>
        <taxon>Lachninae</taxon>
        <taxon>Cinara</taxon>
    </lineage>
</organism>
<dbReference type="EMBL" id="CABPRJ010000033">
    <property type="protein sequence ID" value="VVC26436.1"/>
    <property type="molecule type" value="Genomic_DNA"/>
</dbReference>
<evidence type="ECO:0000313" key="1">
    <source>
        <dbReference type="EMBL" id="VVC26436.1"/>
    </source>
</evidence>
<name>A0A5E4M311_9HEMI</name>
<evidence type="ECO:0000313" key="2">
    <source>
        <dbReference type="Proteomes" id="UP000325440"/>
    </source>
</evidence>
<keyword evidence="2" id="KW-1185">Reference proteome</keyword>
<dbReference type="Proteomes" id="UP000325440">
    <property type="component" value="Unassembled WGS sequence"/>
</dbReference>
<dbReference type="AlphaFoldDB" id="A0A5E4M311"/>
<protein>
    <submittedName>
        <fullName evidence="1">Uncharacterized protein</fullName>
    </submittedName>
</protein>
<gene>
    <name evidence="1" type="ORF">CINCED_3A020980</name>
</gene>
<proteinExistence type="predicted"/>
<reference evidence="1 2" key="1">
    <citation type="submission" date="2019-08" db="EMBL/GenBank/DDBJ databases">
        <authorList>
            <person name="Alioto T."/>
            <person name="Alioto T."/>
            <person name="Gomez Garrido J."/>
        </authorList>
    </citation>
    <scope>NUCLEOTIDE SEQUENCE [LARGE SCALE GENOMIC DNA]</scope>
</reference>
<accession>A0A5E4M311</accession>